<dbReference type="AlphaFoldDB" id="A0A1Y3B8K9"/>
<keyword evidence="2" id="KW-0805">Transcription regulation</keyword>
<feature type="compositionally biased region" description="Polar residues" evidence="6">
    <location>
        <begin position="134"/>
        <end position="155"/>
    </location>
</feature>
<evidence type="ECO:0000256" key="5">
    <source>
        <dbReference type="ARBA" id="ARBA00023242"/>
    </source>
</evidence>
<evidence type="ECO:0000256" key="6">
    <source>
        <dbReference type="SAM" id="MobiDB-lite"/>
    </source>
</evidence>
<dbReference type="GO" id="GO:0000978">
    <property type="term" value="F:RNA polymerase II cis-regulatory region sequence-specific DNA binding"/>
    <property type="evidence" value="ECO:0007669"/>
    <property type="project" value="TreeGrafter"/>
</dbReference>
<comment type="caution">
    <text evidence="8">The sequence shown here is derived from an EMBL/GenBank/DDBJ whole genome shotgun (WGS) entry which is preliminary data.</text>
</comment>
<dbReference type="GO" id="GO:0005667">
    <property type="term" value="C:transcription regulator complex"/>
    <property type="evidence" value="ECO:0007669"/>
    <property type="project" value="TreeGrafter"/>
</dbReference>
<accession>A0A1Y3B8K9</accession>
<evidence type="ECO:0000256" key="2">
    <source>
        <dbReference type="ARBA" id="ARBA00023015"/>
    </source>
</evidence>
<evidence type="ECO:0000256" key="4">
    <source>
        <dbReference type="ARBA" id="ARBA00023163"/>
    </source>
</evidence>
<dbReference type="GO" id="GO:0046983">
    <property type="term" value="F:protein dimerization activity"/>
    <property type="evidence" value="ECO:0007669"/>
    <property type="project" value="InterPro"/>
</dbReference>
<dbReference type="Proteomes" id="UP000194236">
    <property type="component" value="Unassembled WGS sequence"/>
</dbReference>
<dbReference type="PANTHER" id="PTHR11793">
    <property type="entry name" value="BASIC HELIX-LOOP-HELIX TRANSCRIPTION FACTOR"/>
    <property type="match status" value="1"/>
</dbReference>
<keyword evidence="5" id="KW-0539">Nucleus</keyword>
<name>A0A1Y3B8K9_EURMA</name>
<dbReference type="GO" id="GO:0005634">
    <property type="term" value="C:nucleus"/>
    <property type="evidence" value="ECO:0007669"/>
    <property type="project" value="UniProtKB-SubCell"/>
</dbReference>
<dbReference type="InterPro" id="IPR036638">
    <property type="entry name" value="HLH_DNA-bd_sf"/>
</dbReference>
<sequence>MTIFPRLRPVSQVHADFFKRFLIRVRDINEAFKELGRMVVMHLKCDKSQTKLNILHQAVDVITNLEHQVRERNLNPKTACLKRREEEKSEETVHAKYISGSQGPPQMPNTLSPPPMMAVGVGIVPGSNNPVPNVMQQHITPQQSPNQSAGQPTASHSHHLMNAGASMSIVTSSNML</sequence>
<dbReference type="InterPro" id="IPR051098">
    <property type="entry name" value="NeuroDiff_E-box_TFs"/>
</dbReference>
<gene>
    <name evidence="8" type="ORF">BLA29_001904</name>
</gene>
<dbReference type="SUPFAM" id="SSF47459">
    <property type="entry name" value="HLH, helix-loop-helix DNA-binding domain"/>
    <property type="match status" value="1"/>
</dbReference>
<protein>
    <submittedName>
        <fullName evidence="8">Daughterless-like protein</fullName>
    </submittedName>
</protein>
<dbReference type="InterPro" id="IPR011598">
    <property type="entry name" value="bHLH_dom"/>
</dbReference>
<keyword evidence="3" id="KW-0238">DNA-binding</keyword>
<feature type="domain" description="BHLH" evidence="7">
    <location>
        <begin position="24"/>
        <end position="65"/>
    </location>
</feature>
<comment type="subcellular location">
    <subcellularLocation>
        <location evidence="1">Nucleus</location>
    </subcellularLocation>
</comment>
<dbReference type="GO" id="GO:0000981">
    <property type="term" value="F:DNA-binding transcription factor activity, RNA polymerase II-specific"/>
    <property type="evidence" value="ECO:0007669"/>
    <property type="project" value="TreeGrafter"/>
</dbReference>
<reference evidence="8 9" key="1">
    <citation type="submission" date="2017-03" db="EMBL/GenBank/DDBJ databases">
        <title>Genome Survey of Euroglyphus maynei.</title>
        <authorList>
            <person name="Arlian L.G."/>
            <person name="Morgan M.S."/>
            <person name="Rider S.D."/>
        </authorList>
    </citation>
    <scope>NUCLEOTIDE SEQUENCE [LARGE SCALE GENOMIC DNA]</scope>
    <source>
        <strain evidence="8">Arlian Lab</strain>
        <tissue evidence="8">Whole body</tissue>
    </source>
</reference>
<evidence type="ECO:0000313" key="8">
    <source>
        <dbReference type="EMBL" id="OTF77211.1"/>
    </source>
</evidence>
<keyword evidence="9" id="KW-1185">Reference proteome</keyword>
<dbReference type="EMBL" id="MUJZ01033848">
    <property type="protein sequence ID" value="OTF77211.1"/>
    <property type="molecule type" value="Genomic_DNA"/>
</dbReference>
<organism evidence="8 9">
    <name type="scientific">Euroglyphus maynei</name>
    <name type="common">Mayne's house dust mite</name>
    <dbReference type="NCBI Taxonomy" id="6958"/>
    <lineage>
        <taxon>Eukaryota</taxon>
        <taxon>Metazoa</taxon>
        <taxon>Ecdysozoa</taxon>
        <taxon>Arthropoda</taxon>
        <taxon>Chelicerata</taxon>
        <taxon>Arachnida</taxon>
        <taxon>Acari</taxon>
        <taxon>Acariformes</taxon>
        <taxon>Sarcoptiformes</taxon>
        <taxon>Astigmata</taxon>
        <taxon>Psoroptidia</taxon>
        <taxon>Analgoidea</taxon>
        <taxon>Pyroglyphidae</taxon>
        <taxon>Pyroglyphinae</taxon>
        <taxon>Euroglyphus</taxon>
    </lineage>
</organism>
<dbReference type="GO" id="GO:0000785">
    <property type="term" value="C:chromatin"/>
    <property type="evidence" value="ECO:0007669"/>
    <property type="project" value="TreeGrafter"/>
</dbReference>
<evidence type="ECO:0000256" key="3">
    <source>
        <dbReference type="ARBA" id="ARBA00023125"/>
    </source>
</evidence>
<dbReference type="PANTHER" id="PTHR11793:SF13">
    <property type="entry name" value="PROTEIN DAUGHTERLESS"/>
    <property type="match status" value="1"/>
</dbReference>
<feature type="region of interest" description="Disordered" evidence="6">
    <location>
        <begin position="134"/>
        <end position="158"/>
    </location>
</feature>
<evidence type="ECO:0000259" key="7">
    <source>
        <dbReference type="Pfam" id="PF00010"/>
    </source>
</evidence>
<dbReference type="OrthoDB" id="10034090at2759"/>
<evidence type="ECO:0000256" key="1">
    <source>
        <dbReference type="ARBA" id="ARBA00004123"/>
    </source>
</evidence>
<keyword evidence="4" id="KW-0804">Transcription</keyword>
<proteinExistence type="predicted"/>
<dbReference type="Gene3D" id="4.10.280.10">
    <property type="entry name" value="Helix-loop-helix DNA-binding domain"/>
    <property type="match status" value="1"/>
</dbReference>
<evidence type="ECO:0000313" key="9">
    <source>
        <dbReference type="Proteomes" id="UP000194236"/>
    </source>
</evidence>
<dbReference type="Pfam" id="PF00010">
    <property type="entry name" value="HLH"/>
    <property type="match status" value="1"/>
</dbReference>